<name>A0A7S1P688_9ALVE</name>
<dbReference type="EMBL" id="HBGB01028112">
    <property type="protein sequence ID" value="CAD9061332.1"/>
    <property type="molecule type" value="Transcribed_RNA"/>
</dbReference>
<dbReference type="Pfam" id="PF04511">
    <property type="entry name" value="DER1"/>
    <property type="match status" value="1"/>
</dbReference>
<organism evidence="8">
    <name type="scientific">Vitrella brassicaformis</name>
    <dbReference type="NCBI Taxonomy" id="1169539"/>
    <lineage>
        <taxon>Eukaryota</taxon>
        <taxon>Sar</taxon>
        <taxon>Alveolata</taxon>
        <taxon>Colpodellida</taxon>
        <taxon>Vitrellaceae</taxon>
        <taxon>Vitrella</taxon>
    </lineage>
</organism>
<evidence type="ECO:0000256" key="3">
    <source>
        <dbReference type="ARBA" id="ARBA00022692"/>
    </source>
</evidence>
<feature type="transmembrane region" description="Helical" evidence="7">
    <location>
        <begin position="163"/>
        <end position="187"/>
    </location>
</feature>
<evidence type="ECO:0000256" key="6">
    <source>
        <dbReference type="ARBA" id="ARBA00023136"/>
    </source>
</evidence>
<dbReference type="GO" id="GO:0005789">
    <property type="term" value="C:endoplasmic reticulum membrane"/>
    <property type="evidence" value="ECO:0007669"/>
    <property type="project" value="UniProtKB-SubCell"/>
</dbReference>
<dbReference type="GO" id="GO:0006950">
    <property type="term" value="P:response to stress"/>
    <property type="evidence" value="ECO:0007669"/>
    <property type="project" value="UniProtKB-ARBA"/>
</dbReference>
<dbReference type="InterPro" id="IPR035952">
    <property type="entry name" value="Rhomboid-like_sf"/>
</dbReference>
<dbReference type="AlphaFoldDB" id="A0A7S1P688"/>
<keyword evidence="3 7" id="KW-0812">Transmembrane</keyword>
<feature type="transmembrane region" description="Helical" evidence="7">
    <location>
        <begin position="41"/>
        <end position="62"/>
    </location>
</feature>
<proteinExistence type="inferred from homology"/>
<keyword evidence="4 7" id="KW-0256">Endoplasmic reticulum</keyword>
<evidence type="ECO:0000256" key="4">
    <source>
        <dbReference type="ARBA" id="ARBA00022824"/>
    </source>
</evidence>
<dbReference type="SUPFAM" id="SSF144091">
    <property type="entry name" value="Rhomboid-like"/>
    <property type="match status" value="1"/>
</dbReference>
<feature type="transmembrane region" description="Helical" evidence="7">
    <location>
        <begin position="74"/>
        <end position="93"/>
    </location>
</feature>
<protein>
    <recommendedName>
        <fullName evidence="7">Derlin</fullName>
    </recommendedName>
</protein>
<evidence type="ECO:0000256" key="5">
    <source>
        <dbReference type="ARBA" id="ARBA00022989"/>
    </source>
</evidence>
<evidence type="ECO:0000313" key="8">
    <source>
        <dbReference type="EMBL" id="CAD9061332.1"/>
    </source>
</evidence>
<evidence type="ECO:0000256" key="2">
    <source>
        <dbReference type="ARBA" id="ARBA00008917"/>
    </source>
</evidence>
<dbReference type="PANTHER" id="PTHR11009">
    <property type="entry name" value="DER1-LIKE PROTEIN, DERLIN"/>
    <property type="match status" value="1"/>
</dbReference>
<gene>
    <name evidence="8" type="ORF">VBRA1451_LOCUS16402</name>
</gene>
<evidence type="ECO:0000256" key="7">
    <source>
        <dbReference type="RuleBase" id="RU363059"/>
    </source>
</evidence>
<dbReference type="InterPro" id="IPR007599">
    <property type="entry name" value="DER1"/>
</dbReference>
<comment type="subcellular location">
    <subcellularLocation>
        <location evidence="1 7">Endoplasmic reticulum membrane</location>
        <topology evidence="1 7">Multi-pass membrane protein</topology>
    </subcellularLocation>
</comment>
<feature type="transmembrane region" description="Helical" evidence="7">
    <location>
        <begin position="117"/>
        <end position="142"/>
    </location>
</feature>
<keyword evidence="5 7" id="KW-1133">Transmembrane helix</keyword>
<comment type="similarity">
    <text evidence="2 7">Belongs to the derlin family.</text>
</comment>
<evidence type="ECO:0000256" key="1">
    <source>
        <dbReference type="ARBA" id="ARBA00004477"/>
    </source>
</evidence>
<dbReference type="Gene3D" id="1.20.1540.10">
    <property type="entry name" value="Rhomboid-like"/>
    <property type="match status" value="1"/>
</dbReference>
<comment type="function">
    <text evidence="7">May be involved in the degradation of misfolded endoplasmic reticulum (ER) luminal proteins.</text>
</comment>
<accession>A0A7S1P688</accession>
<reference evidence="8" key="1">
    <citation type="submission" date="2021-01" db="EMBL/GenBank/DDBJ databases">
        <authorList>
            <person name="Corre E."/>
            <person name="Pelletier E."/>
            <person name="Niang G."/>
            <person name="Scheremetjew M."/>
            <person name="Finn R."/>
            <person name="Kale V."/>
            <person name="Holt S."/>
            <person name="Cochrane G."/>
            <person name="Meng A."/>
            <person name="Brown T."/>
            <person name="Cohen L."/>
        </authorList>
    </citation>
    <scope>NUCLEOTIDE SEQUENCE</scope>
    <source>
        <strain evidence="8">CCMP3346</strain>
    </source>
</reference>
<sequence length="236" mass="27572">MAYFQSLFLRTSPYALTPEPEEEMVQLDELLGSLPPVTKSYVILSTGLMLLCSLDILSPYSLYLNWNLIKEGQVWRLVTCFLFFGNFGLHFFWNQYVLVFYCSNLEDVAFRSKSADFLWMLIVTGSLLLGISYFFGSTYFFASSMIDVMTYIWGRRNPNTRMHFLLFTIRAPYVSWVLLGMSLALGWQLHDHLMGIIVGHLYYFFEDVYPLMPTAKGWRLFRTPSLLKRVLREAED</sequence>
<keyword evidence="6 7" id="KW-0472">Membrane</keyword>